<dbReference type="InterPro" id="IPR002403">
    <property type="entry name" value="Cyt_P450_E_grp-IV"/>
</dbReference>
<dbReference type="PANTHER" id="PTHR24291">
    <property type="entry name" value="CYTOCHROME P450 FAMILY 4"/>
    <property type="match status" value="1"/>
</dbReference>
<dbReference type="Proteomes" id="UP001431429">
    <property type="component" value="Unassembled WGS sequence"/>
</dbReference>
<dbReference type="PRINTS" id="PR00465">
    <property type="entry name" value="EP450IV"/>
</dbReference>
<reference evidence="9" key="1">
    <citation type="submission" date="2022-06" db="EMBL/GenBank/DDBJ databases">
        <title>Genome public.</title>
        <authorList>
            <person name="Sun Q."/>
        </authorList>
    </citation>
    <scope>NUCLEOTIDE SEQUENCE</scope>
    <source>
        <strain evidence="9">CWNU-1</strain>
    </source>
</reference>
<dbReference type="PRINTS" id="PR00385">
    <property type="entry name" value="P450"/>
</dbReference>
<dbReference type="PANTHER" id="PTHR24291:SF50">
    <property type="entry name" value="BIFUNCTIONAL ALBAFLAVENONE MONOOXYGENASE_TERPENE SYNTHASE"/>
    <property type="match status" value="1"/>
</dbReference>
<evidence type="ECO:0000313" key="9">
    <source>
        <dbReference type="EMBL" id="MCM2387947.1"/>
    </source>
</evidence>
<proteinExistence type="inferred from homology"/>
<keyword evidence="2 7" id="KW-0349">Heme</keyword>
<organism evidence="9 10">
    <name type="scientific">Streptomyces albipurpureus</name>
    <dbReference type="NCBI Taxonomy" id="2897419"/>
    <lineage>
        <taxon>Bacteria</taxon>
        <taxon>Bacillati</taxon>
        <taxon>Actinomycetota</taxon>
        <taxon>Actinomycetes</taxon>
        <taxon>Kitasatosporales</taxon>
        <taxon>Streptomycetaceae</taxon>
        <taxon>Streptomyces</taxon>
    </lineage>
</organism>
<dbReference type="EMBL" id="JAMQAW010000006">
    <property type="protein sequence ID" value="MCM2387947.1"/>
    <property type="molecule type" value="Genomic_DNA"/>
</dbReference>
<keyword evidence="4 7" id="KW-0560">Oxidoreductase</keyword>
<protein>
    <submittedName>
        <fullName evidence="9">Cytochrome P450</fullName>
    </submittedName>
</protein>
<feature type="region of interest" description="Disordered" evidence="8">
    <location>
        <begin position="452"/>
        <end position="477"/>
    </location>
</feature>
<sequence length="477" mass="53005">MPNSTSTPVLPVPRLKGRRLFGNTLDFKKDRLELFQRTFAECGDIGIYTIAGQDCYLVNSIELCHEILIQNGSLFEKTDRFRSFARPLLGDGLLTATNEEHKRNRRLIQPRFRTAVVRHSADITAQVSRAVVAGWKDGDVIDVRREMVRLVLGVVGQNLFSRDILDEANDLGNALTDAIHGFDSQASALIPLTIEWPTPANLRYRKAIERLESTFHAFLAERRALADKPDDWLTLLLECAYDDGTALSDQQIRDEALNMFMPGHETTATALTWSLHLLSRHPECHERLMAESDRVLAGRPATGADLERLPYALQVFKEAMRLYPPVYMFSRQATTDVEVGGHRIPAGASVVFSPYALHRRADYFPDPERFDPDRFESEREAELPRHAYMPFGAGHRVCIGNHHALLGGQVALATLAGQAHLTSVPGPSPVMEPMVTLRPAGNLLMKVTRRSPVPAVPTAPNPSANGATAPRGCPYAH</sequence>
<evidence type="ECO:0000256" key="5">
    <source>
        <dbReference type="ARBA" id="ARBA00023004"/>
    </source>
</evidence>
<keyword evidence="3 7" id="KW-0479">Metal-binding</keyword>
<accession>A0ABT0UI97</accession>
<evidence type="ECO:0000256" key="4">
    <source>
        <dbReference type="ARBA" id="ARBA00023002"/>
    </source>
</evidence>
<evidence type="ECO:0000313" key="10">
    <source>
        <dbReference type="Proteomes" id="UP001431429"/>
    </source>
</evidence>
<dbReference type="Gene3D" id="1.10.630.10">
    <property type="entry name" value="Cytochrome P450"/>
    <property type="match status" value="1"/>
</dbReference>
<keyword evidence="10" id="KW-1185">Reference proteome</keyword>
<comment type="caution">
    <text evidence="9">The sequence shown here is derived from an EMBL/GenBank/DDBJ whole genome shotgun (WGS) entry which is preliminary data.</text>
</comment>
<keyword evidence="6 7" id="KW-0503">Monooxygenase</keyword>
<keyword evidence="5 7" id="KW-0408">Iron</keyword>
<name>A0ABT0UI97_9ACTN</name>
<dbReference type="InterPro" id="IPR036396">
    <property type="entry name" value="Cyt_P450_sf"/>
</dbReference>
<evidence type="ECO:0000256" key="8">
    <source>
        <dbReference type="SAM" id="MobiDB-lite"/>
    </source>
</evidence>
<comment type="similarity">
    <text evidence="1 7">Belongs to the cytochrome P450 family.</text>
</comment>
<evidence type="ECO:0000256" key="2">
    <source>
        <dbReference type="ARBA" id="ARBA00022617"/>
    </source>
</evidence>
<dbReference type="CDD" id="cd20620">
    <property type="entry name" value="CYP132-like"/>
    <property type="match status" value="1"/>
</dbReference>
<evidence type="ECO:0000256" key="7">
    <source>
        <dbReference type="RuleBase" id="RU000461"/>
    </source>
</evidence>
<dbReference type="PROSITE" id="PS00086">
    <property type="entry name" value="CYTOCHROME_P450"/>
    <property type="match status" value="1"/>
</dbReference>
<evidence type="ECO:0000256" key="3">
    <source>
        <dbReference type="ARBA" id="ARBA00022723"/>
    </source>
</evidence>
<dbReference type="SUPFAM" id="SSF48264">
    <property type="entry name" value="Cytochrome P450"/>
    <property type="match status" value="1"/>
</dbReference>
<evidence type="ECO:0000256" key="6">
    <source>
        <dbReference type="ARBA" id="ARBA00023033"/>
    </source>
</evidence>
<dbReference type="InterPro" id="IPR050196">
    <property type="entry name" value="Cytochrome_P450_Monoox"/>
</dbReference>
<dbReference type="Pfam" id="PF00067">
    <property type="entry name" value="p450"/>
    <property type="match status" value="1"/>
</dbReference>
<evidence type="ECO:0000256" key="1">
    <source>
        <dbReference type="ARBA" id="ARBA00010617"/>
    </source>
</evidence>
<dbReference type="RefSeq" id="WP_250918292.1">
    <property type="nucleotide sequence ID" value="NZ_JAMQAW010000006.1"/>
</dbReference>
<dbReference type="InterPro" id="IPR017972">
    <property type="entry name" value="Cyt_P450_CS"/>
</dbReference>
<gene>
    <name evidence="9" type="ORF">NBG84_06395</name>
</gene>
<dbReference type="InterPro" id="IPR001128">
    <property type="entry name" value="Cyt_P450"/>
</dbReference>